<feature type="compositionally biased region" description="Basic and acidic residues" evidence="1">
    <location>
        <begin position="175"/>
        <end position="195"/>
    </location>
</feature>
<evidence type="ECO:0000256" key="1">
    <source>
        <dbReference type="SAM" id="MobiDB-lite"/>
    </source>
</evidence>
<accession>A0ABQ4G0M5</accession>
<evidence type="ECO:0000313" key="3">
    <source>
        <dbReference type="Proteomes" id="UP000603904"/>
    </source>
</evidence>
<protein>
    <recommendedName>
        <fullName evidence="4">Exo-alpha-sialidase</fullName>
    </recommendedName>
</protein>
<feature type="compositionally biased region" description="Pro residues" evidence="1">
    <location>
        <begin position="325"/>
        <end position="338"/>
    </location>
</feature>
<sequence>MASGPHERDRRHAADDQSTSRAEESQQHPASPPTLHHSPPGPSPWALPPFAAPVPEDAEEPEEREGREPGQSGWAPRPESRPEGPQEGERAARSGRRPYSAPYAPAESRHGRPPGRSPAEGSPPEAGGDAAPATWHGEGARSPDPASAGGGDPGRPGAGGPSAGAGRPSVGESAGQRDPERAEGPPRRMVNRPDKLVASGPPRVTRARIPHENPDGPGAPELDTPPSGPLREPPPAPGSSREAPSAPAGASRGRPEEGDSPSQPGQVWSHTPPEPASRHDLGEPGGSGIRLHPEIPAEPEPGRTDEVRRPGPHAYQPPYRDRPQEPPVPPDDGPPYPESPEEPVREPVERIGRPPGGRPARPDVLVAVGPPRAGGGRRHRRVLPPRRYPSGRLMTPLVVAVVLMVAAVLGVAVVRWTREPSTAGLRLAAGDGQSGDVAFAAPGMPGNGSSQVLNAFASSGTTVVAVGSDTTSPSPRPLFLVSTDGGRDWQLGHVAGPAGYEPSAGAVGRVAGGGGRWLAVGTDAPGPAGPGARGMWVSSDGRSWTAVDPAGLTAFWSQDRIADVARTASGFLAVGATTLKDGTAGPVAWVSPDGRSWTRVDTDQIGTPDKVRGMRAVAARGDKVVVLADPGSGDSVSVILRSDDGGRSWLRTAAALADVRPEPGALAVTAKGFLLVPTRQKSDAGDVRVYCSPDGARWSQCGVIGKLSAEGTGVRGLAASAAGVAAVAESAWERYAVYTSEDGRKWTRSADLGEIPGTLRGLTITDAGLLVAGGDKRGPGDVENLPVLMTAGKGEAARAVPLDSIPGLNRLARDTADVAAAGGAFVAVGSANGDAAIWTSGNNGANWKDASYPDLLGGPGRQALSGVAHGPRGWLAAGSTMTDPAVTRPLLVTSADGRTWRPGPVLDVPPGHFLLAPQVVAAGHKGYVLAGEDRGATGVVPALWFSPDLKRFTRSAASSMPAGGAGVRIHDVAATPYGFMAVGASGSADRETGVVWISSDGLNWTSRSGVVPPGVTSAGLRHVVTTASAVVVVGTAVTGEGVRPFSAVSTDNGATWEYGTLPAEEAAVVLDLTATRDGLVAVGAHGEGGEGDSAAWISGDGLDWTLQELTQDGLGGPGSQWLGAVAVSGSRVVAIGRSTTYADDHLTLWRSTVTSGDR</sequence>
<reference evidence="2 3" key="1">
    <citation type="submission" date="2021-01" db="EMBL/GenBank/DDBJ databases">
        <title>Whole genome shotgun sequence of Microbispora corallina NBRC 16416.</title>
        <authorList>
            <person name="Komaki H."/>
            <person name="Tamura T."/>
        </authorList>
    </citation>
    <scope>NUCLEOTIDE SEQUENCE [LARGE SCALE GENOMIC DNA]</scope>
    <source>
        <strain evidence="2 3">NBRC 16416</strain>
    </source>
</reference>
<proteinExistence type="predicted"/>
<dbReference type="InterPro" id="IPR015943">
    <property type="entry name" value="WD40/YVTN_repeat-like_dom_sf"/>
</dbReference>
<dbReference type="Proteomes" id="UP000603904">
    <property type="component" value="Unassembled WGS sequence"/>
</dbReference>
<feature type="compositionally biased region" description="Basic residues" evidence="1">
    <location>
        <begin position="375"/>
        <end position="384"/>
    </location>
</feature>
<feature type="compositionally biased region" description="Basic and acidic residues" evidence="1">
    <location>
        <begin position="342"/>
        <end position="352"/>
    </location>
</feature>
<feature type="compositionally biased region" description="Basic and acidic residues" evidence="1">
    <location>
        <begin position="291"/>
        <end position="309"/>
    </location>
</feature>
<name>A0ABQ4G0M5_9ACTN</name>
<feature type="compositionally biased region" description="Basic and acidic residues" evidence="1">
    <location>
        <begin position="1"/>
        <end position="15"/>
    </location>
</feature>
<gene>
    <name evidence="2" type="ORF">Mco01_36210</name>
</gene>
<feature type="region of interest" description="Disordered" evidence="1">
    <location>
        <begin position="1"/>
        <end position="384"/>
    </location>
</feature>
<dbReference type="Gene3D" id="2.130.10.10">
    <property type="entry name" value="YVTN repeat-like/Quinoprotein amine dehydrogenase"/>
    <property type="match status" value="2"/>
</dbReference>
<keyword evidence="3" id="KW-1185">Reference proteome</keyword>
<feature type="compositionally biased region" description="Low complexity" evidence="1">
    <location>
        <begin position="358"/>
        <end position="371"/>
    </location>
</feature>
<feature type="compositionally biased region" description="Basic and acidic residues" evidence="1">
    <location>
        <begin position="78"/>
        <end position="92"/>
    </location>
</feature>
<dbReference type="SUPFAM" id="SSF50939">
    <property type="entry name" value="Sialidases"/>
    <property type="match status" value="4"/>
</dbReference>
<dbReference type="InterPro" id="IPR036278">
    <property type="entry name" value="Sialidase_sf"/>
</dbReference>
<dbReference type="EMBL" id="BOOC01000014">
    <property type="protein sequence ID" value="GIH40621.1"/>
    <property type="molecule type" value="Genomic_DNA"/>
</dbReference>
<evidence type="ECO:0008006" key="4">
    <source>
        <dbReference type="Google" id="ProtNLM"/>
    </source>
</evidence>
<evidence type="ECO:0000313" key="2">
    <source>
        <dbReference type="EMBL" id="GIH40621.1"/>
    </source>
</evidence>
<feature type="compositionally biased region" description="Pro residues" evidence="1">
    <location>
        <begin position="39"/>
        <end position="52"/>
    </location>
</feature>
<comment type="caution">
    <text evidence="2">The sequence shown here is derived from an EMBL/GenBank/DDBJ whole genome shotgun (WGS) entry which is preliminary data.</text>
</comment>
<feature type="compositionally biased region" description="Gly residues" evidence="1">
    <location>
        <begin position="148"/>
        <end position="163"/>
    </location>
</feature>
<organism evidence="2 3">
    <name type="scientific">Microbispora corallina</name>
    <dbReference type="NCBI Taxonomy" id="83302"/>
    <lineage>
        <taxon>Bacteria</taxon>
        <taxon>Bacillati</taxon>
        <taxon>Actinomycetota</taxon>
        <taxon>Actinomycetes</taxon>
        <taxon>Streptosporangiales</taxon>
        <taxon>Streptosporangiaceae</taxon>
        <taxon>Microbispora</taxon>
    </lineage>
</organism>
<feature type="compositionally biased region" description="Pro residues" evidence="1">
    <location>
        <begin position="226"/>
        <end position="237"/>
    </location>
</feature>
<feature type="compositionally biased region" description="Polar residues" evidence="1">
    <location>
        <begin position="260"/>
        <end position="269"/>
    </location>
</feature>
<dbReference type="RefSeq" id="WP_204057999.1">
    <property type="nucleotide sequence ID" value="NZ_BAAAGP010000009.1"/>
</dbReference>